<proteinExistence type="predicted"/>
<evidence type="ECO:0000313" key="1">
    <source>
        <dbReference type="EMBL" id="PUZ42108.1"/>
    </source>
</evidence>
<name>A0A2T7CFN2_9POAL</name>
<sequence>MRLEHRRVSCFGCISTSPACVPIICRAVLCVPCPQSASRHLCANHAMHASHFSYPT</sequence>
<organism evidence="1 2">
    <name type="scientific">Panicum hallii var. hallii</name>
    <dbReference type="NCBI Taxonomy" id="1504633"/>
    <lineage>
        <taxon>Eukaryota</taxon>
        <taxon>Viridiplantae</taxon>
        <taxon>Streptophyta</taxon>
        <taxon>Embryophyta</taxon>
        <taxon>Tracheophyta</taxon>
        <taxon>Spermatophyta</taxon>
        <taxon>Magnoliopsida</taxon>
        <taxon>Liliopsida</taxon>
        <taxon>Poales</taxon>
        <taxon>Poaceae</taxon>
        <taxon>PACMAD clade</taxon>
        <taxon>Panicoideae</taxon>
        <taxon>Panicodae</taxon>
        <taxon>Paniceae</taxon>
        <taxon>Panicinae</taxon>
        <taxon>Panicum</taxon>
        <taxon>Panicum sect. Panicum</taxon>
    </lineage>
</organism>
<dbReference type="Gramene" id="PUZ42108">
    <property type="protein sequence ID" value="PUZ42108"/>
    <property type="gene ID" value="GQ55_9G558200"/>
</dbReference>
<protein>
    <submittedName>
        <fullName evidence="1">Uncharacterized protein</fullName>
    </submittedName>
</protein>
<accession>A0A2T7CFN2</accession>
<evidence type="ECO:0000313" key="2">
    <source>
        <dbReference type="Proteomes" id="UP000244336"/>
    </source>
</evidence>
<gene>
    <name evidence="1" type="ORF">GQ55_9G558200</name>
</gene>
<dbReference type="Proteomes" id="UP000244336">
    <property type="component" value="Chromosome 9"/>
</dbReference>
<dbReference type="EMBL" id="CM009757">
    <property type="protein sequence ID" value="PUZ42108.1"/>
    <property type="molecule type" value="Genomic_DNA"/>
</dbReference>
<dbReference type="AlphaFoldDB" id="A0A2T7CFN2"/>
<reference evidence="1 2" key="1">
    <citation type="submission" date="2018-04" db="EMBL/GenBank/DDBJ databases">
        <title>WGS assembly of Panicum hallii var. hallii HAL2.</title>
        <authorList>
            <person name="Lovell J."/>
            <person name="Jenkins J."/>
            <person name="Lowry D."/>
            <person name="Mamidi S."/>
            <person name="Sreedasyam A."/>
            <person name="Weng X."/>
            <person name="Barry K."/>
            <person name="Bonette J."/>
            <person name="Campitelli B."/>
            <person name="Daum C."/>
            <person name="Gordon S."/>
            <person name="Gould B."/>
            <person name="Lipzen A."/>
            <person name="MacQueen A."/>
            <person name="Palacio-Mejia J."/>
            <person name="Plott C."/>
            <person name="Shakirov E."/>
            <person name="Shu S."/>
            <person name="Yoshinaga Y."/>
            <person name="Zane M."/>
            <person name="Rokhsar D."/>
            <person name="Grimwood J."/>
            <person name="Schmutz J."/>
            <person name="Juenger T."/>
        </authorList>
    </citation>
    <scope>NUCLEOTIDE SEQUENCE [LARGE SCALE GENOMIC DNA]</scope>
    <source>
        <strain evidence="2">cv. HAL2</strain>
    </source>
</reference>
<keyword evidence="2" id="KW-1185">Reference proteome</keyword>